<organism evidence="2 3">
    <name type="scientific">Candidatus Limousia pullorum</name>
    <dbReference type="NCBI Taxonomy" id="2840860"/>
    <lineage>
        <taxon>Bacteria</taxon>
        <taxon>Bacillati</taxon>
        <taxon>Bacillota</taxon>
        <taxon>Clostridia</taxon>
        <taxon>Eubacteriales</taxon>
        <taxon>Oscillospiraceae</taxon>
        <taxon>Oscillospiraceae incertae sedis</taxon>
        <taxon>Candidatus Limousia</taxon>
    </lineage>
</organism>
<evidence type="ECO:0000313" key="2">
    <source>
        <dbReference type="EMBL" id="HIU50320.1"/>
    </source>
</evidence>
<keyword evidence="1" id="KW-0175">Coiled coil</keyword>
<feature type="coiled-coil region" evidence="1">
    <location>
        <begin position="518"/>
        <end position="545"/>
    </location>
</feature>
<evidence type="ECO:0000313" key="3">
    <source>
        <dbReference type="Proteomes" id="UP000824118"/>
    </source>
</evidence>
<gene>
    <name evidence="2" type="ORF">IAD22_04840</name>
</gene>
<comment type="caution">
    <text evidence="2">The sequence shown here is derived from an EMBL/GenBank/DDBJ whole genome shotgun (WGS) entry which is preliminary data.</text>
</comment>
<protein>
    <submittedName>
        <fullName evidence="2">Uncharacterized protein</fullName>
    </submittedName>
</protein>
<name>A0A9D1LY36_9FIRM</name>
<dbReference type="Proteomes" id="UP000824118">
    <property type="component" value="Unassembled WGS sequence"/>
</dbReference>
<dbReference type="AlphaFoldDB" id="A0A9D1LY36"/>
<reference evidence="2" key="1">
    <citation type="submission" date="2020-10" db="EMBL/GenBank/DDBJ databases">
        <authorList>
            <person name="Gilroy R."/>
        </authorList>
    </citation>
    <scope>NUCLEOTIDE SEQUENCE</scope>
    <source>
        <strain evidence="2">ChiGjej1B1-1684</strain>
    </source>
</reference>
<dbReference type="EMBL" id="DVNG01000068">
    <property type="protein sequence ID" value="HIU50320.1"/>
    <property type="molecule type" value="Genomic_DNA"/>
</dbReference>
<reference evidence="2" key="2">
    <citation type="journal article" date="2021" name="PeerJ">
        <title>Extensive microbial diversity within the chicken gut microbiome revealed by metagenomics and culture.</title>
        <authorList>
            <person name="Gilroy R."/>
            <person name="Ravi A."/>
            <person name="Getino M."/>
            <person name="Pursley I."/>
            <person name="Horton D.L."/>
            <person name="Alikhan N.F."/>
            <person name="Baker D."/>
            <person name="Gharbi K."/>
            <person name="Hall N."/>
            <person name="Watson M."/>
            <person name="Adriaenssens E.M."/>
            <person name="Foster-Nyarko E."/>
            <person name="Jarju S."/>
            <person name="Secka A."/>
            <person name="Antonio M."/>
            <person name="Oren A."/>
            <person name="Chaudhuri R.R."/>
            <person name="La Ragione R."/>
            <person name="Hildebrand F."/>
            <person name="Pallen M.J."/>
        </authorList>
    </citation>
    <scope>NUCLEOTIDE SEQUENCE</scope>
    <source>
        <strain evidence="2">ChiGjej1B1-1684</strain>
    </source>
</reference>
<sequence length="588" mass="69014">MLSTNYFIHLFFDYDHDIHYTDTMLALESEAYLWYKLRLNNGFDAALFLNYEFGELKIQTFDGFSKQLAEKKGFLDAVLKKSESDWEINSCIQPAKKEFTFEDILKISERKELKNKKIAFVLSMSALDYLYNNSDDCAVEKIKRKIETPDGKSIMVIKIPPMTSKIREAFLGENSVLPMISRKTVAVLKGAQEPLTDALRRQMKEQIVYGYRIDDAFNMLLKIAAEKGDWTDSLEDMRKQAEYLQLSYNICGKLVLEQRRGSSSSMFIKHRELYEQLKTSDIKQLVRNEIKNLESKYQGFTVGDAMREEKLLPKKELCYPSVLENDDPIVRNIKTLSISEKFEKCYEYEKWCEQLERIKKNFSTFWNKPLNCLSYSKAEFFCNYVRKACENGDRETFSDALEMLAFCSEQLCAGVDKCENLAVILDYGKSIVELSENVFNILKKHGAEEVYEFDRIYLNMYQLPKDSLPSEKKIDLGIDKANLDRYRQNRITLRFHVGRLKSEIRLHKISDEEMEKVRRTIEQELNAEIETAEKLEGKYSQILEEPEPEKETEEYSEEYVEEDTEYIEEDDGDDFPDKLLKKTIYKDM</sequence>
<accession>A0A9D1LY36</accession>
<evidence type="ECO:0000256" key="1">
    <source>
        <dbReference type="SAM" id="Coils"/>
    </source>
</evidence>
<proteinExistence type="predicted"/>